<sequence>MPPLCLGSLCPPLTPPHPRTAIATTTEGGAPYRPTQGPCGLLEALGTSPRARLAAGGLDPPPEPGKPLSAPALHHPPSRALGQGHLKGQSLDHLCVGGRKLRSTAIVGGSGRAGWGGGRRGQQLARAHCLGSAWPPQPLPRTDTWVAVSVSS</sequence>
<gene>
    <name evidence="2" type="primary">CPLX1</name>
</gene>
<accession>A0A4X1T3C7</accession>
<evidence type="ECO:0000313" key="3">
    <source>
        <dbReference type="Proteomes" id="UP000314985"/>
    </source>
</evidence>
<dbReference type="Proteomes" id="UP000314985">
    <property type="component" value="Chromosome 8"/>
</dbReference>
<dbReference type="AlphaFoldDB" id="A0A4X1T3C7"/>
<protein>
    <submittedName>
        <fullName evidence="2">Complexin 1</fullName>
    </submittedName>
</protein>
<feature type="compositionally biased region" description="Low complexity" evidence="1">
    <location>
        <begin position="1"/>
        <end position="11"/>
    </location>
</feature>
<reference evidence="2" key="2">
    <citation type="submission" date="2025-08" db="UniProtKB">
        <authorList>
            <consortium name="Ensembl"/>
        </authorList>
    </citation>
    <scope>IDENTIFICATION</scope>
</reference>
<evidence type="ECO:0000256" key="1">
    <source>
        <dbReference type="SAM" id="MobiDB-lite"/>
    </source>
</evidence>
<feature type="region of interest" description="Disordered" evidence="1">
    <location>
        <begin position="52"/>
        <end position="85"/>
    </location>
</feature>
<reference evidence="2 3" key="1">
    <citation type="submission" date="2017-08" db="EMBL/GenBank/DDBJ databases">
        <title>USMARCv1.0.</title>
        <authorList>
            <person name="Hannum G.I."/>
            <person name="Koren S."/>
            <person name="Schroeder S.G."/>
            <person name="Chin S.C."/>
            <person name="Nonneman D.J."/>
            <person name="Becker S.A."/>
            <person name="Rosen B.D."/>
            <person name="Bickhart D.M."/>
            <person name="Putnam N.H."/>
            <person name="Green R.E."/>
            <person name="Tuggle C.K."/>
            <person name="Liu H."/>
            <person name="Rohrer G.A."/>
            <person name="Warr A."/>
            <person name="Hall R."/>
            <person name="Kim K."/>
            <person name="Hume D.A."/>
            <person name="Talbot R."/>
            <person name="Chow W."/>
            <person name="Howe K."/>
            <person name="Schwartz A.S."/>
            <person name="Watson M."/>
            <person name="Archibald A.L."/>
            <person name="Phillippy A.M."/>
            <person name="Smith T.P.L."/>
        </authorList>
    </citation>
    <scope>NUCLEOTIDE SEQUENCE [LARGE SCALE GENOMIC DNA]</scope>
</reference>
<organism evidence="2 3">
    <name type="scientific">Sus scrofa</name>
    <name type="common">Pig</name>
    <dbReference type="NCBI Taxonomy" id="9823"/>
    <lineage>
        <taxon>Eukaryota</taxon>
        <taxon>Metazoa</taxon>
        <taxon>Chordata</taxon>
        <taxon>Craniata</taxon>
        <taxon>Vertebrata</taxon>
        <taxon>Euteleostomi</taxon>
        <taxon>Mammalia</taxon>
        <taxon>Eutheria</taxon>
        <taxon>Laurasiatheria</taxon>
        <taxon>Artiodactyla</taxon>
        <taxon>Suina</taxon>
        <taxon>Suidae</taxon>
        <taxon>Sus</taxon>
    </lineage>
</organism>
<evidence type="ECO:0000313" key="2">
    <source>
        <dbReference type="Ensembl" id="ENSSSCP00070010281.1"/>
    </source>
</evidence>
<feature type="region of interest" description="Disordered" evidence="1">
    <location>
        <begin position="1"/>
        <end position="37"/>
    </location>
</feature>
<proteinExistence type="predicted"/>
<name>A0A4X1T3C7_PIG</name>
<dbReference type="Ensembl" id="ENSSSCT00070012498.1">
    <property type="protein sequence ID" value="ENSSSCP00070010281.1"/>
    <property type="gene ID" value="ENSSSCG00070006548.1"/>
</dbReference>